<name>A0A2P1JRB0_9CAUD</name>
<dbReference type="Proteomes" id="UP000241634">
    <property type="component" value="Segment"/>
</dbReference>
<organism evidence="1 2">
    <name type="scientific">Mycobacterium phage MooMoo</name>
    <dbReference type="NCBI Taxonomy" id="2108127"/>
    <lineage>
        <taxon>Viruses</taxon>
        <taxon>Duplodnaviria</taxon>
        <taxon>Heunggongvirae</taxon>
        <taxon>Uroviricota</taxon>
        <taxon>Caudoviricetes</taxon>
        <taxon>Gracegardnervirinae</taxon>
        <taxon>Moomoovirus</taxon>
        <taxon>Moomoovirus moomoo</taxon>
    </lineage>
</organism>
<gene>
    <name evidence="1" type="primary">48</name>
    <name evidence="1" type="ORF">SEA_MOOMOO_48</name>
</gene>
<evidence type="ECO:0000313" key="2">
    <source>
        <dbReference type="Proteomes" id="UP000241634"/>
    </source>
</evidence>
<evidence type="ECO:0000313" key="1">
    <source>
        <dbReference type="EMBL" id="AVO21653.1"/>
    </source>
</evidence>
<proteinExistence type="predicted"/>
<dbReference type="RefSeq" id="YP_009963649.1">
    <property type="nucleotide sequence ID" value="NC_051721.1"/>
</dbReference>
<reference evidence="2" key="1">
    <citation type="submission" date="2018-02" db="EMBL/GenBank/DDBJ databases">
        <authorList>
            <person name="Cohen D.B."/>
            <person name="Kent A.D."/>
        </authorList>
    </citation>
    <scope>NUCLEOTIDE SEQUENCE [LARGE SCALE GENOMIC DNA]</scope>
</reference>
<accession>A0A2P1JRB0</accession>
<sequence length="107" mass="11749">MSVENVTVRDRVVTALHRGLGEAVGEYFSGLVKESLAEYLADVVLGLDGIAVVELAKPDEDNEREWSGFGWLVWIDRGQVRLSSGWEYISEPRELAASLLAAERAAS</sequence>
<dbReference type="GeneID" id="60335233"/>
<dbReference type="EMBL" id="MH001449">
    <property type="protein sequence ID" value="AVO21653.1"/>
    <property type="molecule type" value="Genomic_DNA"/>
</dbReference>
<keyword evidence="2" id="KW-1185">Reference proteome</keyword>
<protein>
    <submittedName>
        <fullName evidence="1">Uncharacterized protein</fullName>
    </submittedName>
</protein>
<dbReference type="KEGG" id="vg:60335233"/>